<feature type="signal peptide" evidence="1">
    <location>
        <begin position="1"/>
        <end position="21"/>
    </location>
</feature>
<dbReference type="RefSeq" id="WP_085798507.1">
    <property type="nucleotide sequence ID" value="NZ_FWXB01000001.1"/>
</dbReference>
<feature type="chain" id="PRO_5012394700" description="Copper chaperone PCu(A)C" evidence="1">
    <location>
        <begin position="22"/>
        <end position="151"/>
    </location>
</feature>
<keyword evidence="3" id="KW-1185">Reference proteome</keyword>
<evidence type="ECO:0008006" key="4">
    <source>
        <dbReference type="Google" id="ProtNLM"/>
    </source>
</evidence>
<sequence length="151" mass="16302">MKSIPTLTLALALALPTWISAHDFKVANLEIQHPIAFETPVTAKTGAGYFIVSNTGDTDDTLHEVRADFPMVMLHKSEEKDGIASMMHVDQIAIPAGETVELAPGGFHVMFMGLDGDPFEAGEKIKAILVFEHAGEVEVEFSVEPRPGATE</sequence>
<evidence type="ECO:0000313" key="3">
    <source>
        <dbReference type="Proteomes" id="UP000193224"/>
    </source>
</evidence>
<dbReference type="Gene3D" id="2.60.40.1890">
    <property type="entry name" value="PCu(A)C copper chaperone"/>
    <property type="match status" value="1"/>
</dbReference>
<dbReference type="InterPro" id="IPR058248">
    <property type="entry name" value="Lxx211020-like"/>
</dbReference>
<evidence type="ECO:0000313" key="2">
    <source>
        <dbReference type="EMBL" id="SMC10555.1"/>
    </source>
</evidence>
<dbReference type="Pfam" id="PF04314">
    <property type="entry name" value="PCuAC"/>
    <property type="match status" value="1"/>
</dbReference>
<dbReference type="AlphaFoldDB" id="A0A1X7BLQ3"/>
<dbReference type="PANTHER" id="PTHR36302:SF1">
    <property type="entry name" value="COPPER CHAPERONE PCU(A)C"/>
    <property type="match status" value="1"/>
</dbReference>
<name>A0A1X7BLQ3_9RHOB</name>
<reference evidence="2 3" key="1">
    <citation type="submission" date="2017-03" db="EMBL/GenBank/DDBJ databases">
        <authorList>
            <person name="Afonso C.L."/>
            <person name="Miller P.J."/>
            <person name="Scott M.A."/>
            <person name="Spackman E."/>
            <person name="Goraichik I."/>
            <person name="Dimitrov K.M."/>
            <person name="Suarez D.L."/>
            <person name="Swayne D.E."/>
        </authorList>
    </citation>
    <scope>NUCLEOTIDE SEQUENCE [LARGE SCALE GENOMIC DNA]</scope>
    <source>
        <strain evidence="2 3">CECT 7745</strain>
    </source>
</reference>
<keyword evidence="1" id="KW-0732">Signal</keyword>
<accession>A0A1X7BLQ3</accession>
<dbReference type="InterPro" id="IPR007410">
    <property type="entry name" value="LpqE-like"/>
</dbReference>
<dbReference type="InterPro" id="IPR036182">
    <property type="entry name" value="PCuAC_sf"/>
</dbReference>
<gene>
    <name evidence="2" type="ORF">ROA7745_00362</name>
</gene>
<dbReference type="SUPFAM" id="SSF110087">
    <property type="entry name" value="DR1885-like metal-binding protein"/>
    <property type="match status" value="1"/>
</dbReference>
<organism evidence="2 3">
    <name type="scientific">Roseovarius aestuarii</name>
    <dbReference type="NCBI Taxonomy" id="475083"/>
    <lineage>
        <taxon>Bacteria</taxon>
        <taxon>Pseudomonadati</taxon>
        <taxon>Pseudomonadota</taxon>
        <taxon>Alphaproteobacteria</taxon>
        <taxon>Rhodobacterales</taxon>
        <taxon>Roseobacteraceae</taxon>
        <taxon>Roseovarius</taxon>
    </lineage>
</organism>
<dbReference type="EMBL" id="FWXB01000001">
    <property type="protein sequence ID" value="SMC10555.1"/>
    <property type="molecule type" value="Genomic_DNA"/>
</dbReference>
<dbReference type="Proteomes" id="UP000193224">
    <property type="component" value="Unassembled WGS sequence"/>
</dbReference>
<proteinExistence type="predicted"/>
<protein>
    <recommendedName>
        <fullName evidence="4">Copper chaperone PCu(A)C</fullName>
    </recommendedName>
</protein>
<dbReference type="OrthoDB" id="9796962at2"/>
<dbReference type="PANTHER" id="PTHR36302">
    <property type="entry name" value="BLR7088 PROTEIN"/>
    <property type="match status" value="1"/>
</dbReference>
<evidence type="ECO:0000256" key="1">
    <source>
        <dbReference type="SAM" id="SignalP"/>
    </source>
</evidence>